<evidence type="ECO:0000313" key="2">
    <source>
        <dbReference type="Proteomes" id="UP001237105"/>
    </source>
</evidence>
<evidence type="ECO:0000313" key="1">
    <source>
        <dbReference type="EMBL" id="MDI3418624.1"/>
    </source>
</evidence>
<proteinExistence type="predicted"/>
<dbReference type="SUPFAM" id="SSF46785">
    <property type="entry name" value="Winged helix' DNA-binding domain"/>
    <property type="match status" value="1"/>
</dbReference>
<reference evidence="1 2" key="1">
    <citation type="submission" date="2023-05" db="EMBL/GenBank/DDBJ databases">
        <title>Draft genome sequence of Streptomyces sp. B-S-A12 isolated from a cave soil in Thailand.</title>
        <authorList>
            <person name="Chamroensaksri N."/>
            <person name="Muangham S."/>
        </authorList>
    </citation>
    <scope>NUCLEOTIDE SEQUENCE [LARGE SCALE GENOMIC DNA]</scope>
    <source>
        <strain evidence="1 2">B-S-A12</strain>
    </source>
</reference>
<protein>
    <submittedName>
        <fullName evidence="1">Regulator</fullName>
    </submittedName>
</protein>
<comment type="caution">
    <text evidence="1">The sequence shown here is derived from an EMBL/GenBank/DDBJ whole genome shotgun (WGS) entry which is preliminary data.</text>
</comment>
<organism evidence="1 2">
    <name type="scientific">Streptomyces luteolus</name>
    <dbReference type="NCBI Taxonomy" id="3043615"/>
    <lineage>
        <taxon>Bacteria</taxon>
        <taxon>Bacillati</taxon>
        <taxon>Actinomycetota</taxon>
        <taxon>Actinomycetes</taxon>
        <taxon>Kitasatosporales</taxon>
        <taxon>Streptomycetaceae</taxon>
        <taxon>Streptomyces</taxon>
    </lineage>
</organism>
<dbReference type="InterPro" id="IPR036390">
    <property type="entry name" value="WH_DNA-bd_sf"/>
</dbReference>
<keyword evidence="2" id="KW-1185">Reference proteome</keyword>
<accession>A0ABT6SSN7</accession>
<gene>
    <name evidence="1" type="ORF">QIT00_08610</name>
</gene>
<name>A0ABT6SSN7_9ACTN</name>
<sequence length="159" mass="17057">MSTPLTSADAQRMVDLLASRPLVRLITEIDDNGAIPPRRLAGTLSDLSTHQLRSSSDTARAHGLVRIAPGAGLELTDAGMKLADLYDAMAHWARRRNVPAPVCAFSRRIRCVFDLLAPSLATERADGAEVGLARLRTLLIQWLADNPHVAGASETEPAA</sequence>
<dbReference type="Proteomes" id="UP001237105">
    <property type="component" value="Unassembled WGS sequence"/>
</dbReference>
<dbReference type="EMBL" id="JASCIS010000006">
    <property type="protein sequence ID" value="MDI3418624.1"/>
    <property type="molecule type" value="Genomic_DNA"/>
</dbReference>
<dbReference type="RefSeq" id="WP_282534533.1">
    <property type="nucleotide sequence ID" value="NZ_JASCIS010000006.1"/>
</dbReference>